<keyword evidence="4" id="KW-1185">Reference proteome</keyword>
<gene>
    <name evidence="3" type="ORF">OB955_23410</name>
    <name evidence="2" type="ORF">OB960_08050</name>
</gene>
<dbReference type="Pfam" id="PF01261">
    <property type="entry name" value="AP_endonuc_2"/>
    <property type="match status" value="1"/>
</dbReference>
<proteinExistence type="predicted"/>
<dbReference type="Proteomes" id="UP001321018">
    <property type="component" value="Unassembled WGS sequence"/>
</dbReference>
<evidence type="ECO:0000313" key="5">
    <source>
        <dbReference type="Proteomes" id="UP001321018"/>
    </source>
</evidence>
<dbReference type="RefSeq" id="WP_338003192.1">
    <property type="nucleotide sequence ID" value="NZ_JAOPKA010000004.1"/>
</dbReference>
<name>A0AAP3E1W1_9EURY</name>
<dbReference type="PANTHER" id="PTHR12110:SF53">
    <property type="entry name" value="BLR5974 PROTEIN"/>
    <property type="match status" value="1"/>
</dbReference>
<sequence length="276" mass="29549">MNLGAMESILPSKAPESITEAAAAGFDGLELDVAGPDPGDDPVWDPASRDRIRRRAAERELEIPSICLGFLNRGGLTADDPDVRADARTAIRRSVDAAAALDAEVVLVPFFGDATIETERHRDRVVDGIRRVADSADAAGVTLALENTRSGRVNRDLLERIDSPVVGTYYDVGNAIAYGLDPVDDILTLGDYVARVHVKDWDAGGERAENGDEDAIGSCPIGEGQVDFEGCLDALAQVGYDDWIVLETASPTDPMADAETNLERTRELLEASSLDI</sequence>
<protein>
    <submittedName>
        <fullName evidence="2">Sugar phosphate isomerase/epimerase</fullName>
    </submittedName>
</protein>
<feature type="domain" description="Xylose isomerase-like TIM barrel" evidence="1">
    <location>
        <begin position="19"/>
        <end position="267"/>
    </location>
</feature>
<dbReference type="AlphaFoldDB" id="A0AAP3E1W1"/>
<dbReference type="Gene3D" id="3.20.20.150">
    <property type="entry name" value="Divalent-metal-dependent TIM barrel enzymes"/>
    <property type="match status" value="1"/>
</dbReference>
<evidence type="ECO:0000259" key="1">
    <source>
        <dbReference type="Pfam" id="PF01261"/>
    </source>
</evidence>
<dbReference type="InterPro" id="IPR036237">
    <property type="entry name" value="Xyl_isomerase-like_sf"/>
</dbReference>
<dbReference type="EMBL" id="JAOPKA010000004">
    <property type="protein sequence ID" value="MCU4741352.1"/>
    <property type="molecule type" value="Genomic_DNA"/>
</dbReference>
<dbReference type="EMBL" id="JAOPKB010000022">
    <property type="protein sequence ID" value="MCU4975639.1"/>
    <property type="molecule type" value="Genomic_DNA"/>
</dbReference>
<comment type="caution">
    <text evidence="2">The sequence shown here is derived from an EMBL/GenBank/DDBJ whole genome shotgun (WGS) entry which is preliminary data.</text>
</comment>
<dbReference type="InterPro" id="IPR013022">
    <property type="entry name" value="Xyl_isomerase-like_TIM-brl"/>
</dbReference>
<dbReference type="GO" id="GO:0016853">
    <property type="term" value="F:isomerase activity"/>
    <property type="evidence" value="ECO:0007669"/>
    <property type="project" value="UniProtKB-KW"/>
</dbReference>
<evidence type="ECO:0000313" key="3">
    <source>
        <dbReference type="EMBL" id="MCU4975639.1"/>
    </source>
</evidence>
<dbReference type="Proteomes" id="UP001320972">
    <property type="component" value="Unassembled WGS sequence"/>
</dbReference>
<organism evidence="2 5">
    <name type="scientific">Natronoglomus mannanivorans</name>
    <dbReference type="NCBI Taxonomy" id="2979990"/>
    <lineage>
        <taxon>Archaea</taxon>
        <taxon>Methanobacteriati</taxon>
        <taxon>Methanobacteriota</taxon>
        <taxon>Stenosarchaea group</taxon>
        <taxon>Halobacteria</taxon>
        <taxon>Halobacteriales</taxon>
        <taxon>Natrialbaceae</taxon>
        <taxon>Natronoglomus</taxon>
    </lineage>
</organism>
<reference evidence="2 4" key="1">
    <citation type="submission" date="2022-09" db="EMBL/GenBank/DDBJ databases">
        <title>Enrichment on poylsaccharides allowed isolation of novel metabolic and taxonomic groups of Haloarchaea.</title>
        <authorList>
            <person name="Sorokin D.Y."/>
            <person name="Elcheninov A.G."/>
            <person name="Khizhniak T.V."/>
            <person name="Kolganova T.V."/>
            <person name="Kublanov I.V."/>
        </authorList>
    </citation>
    <scope>NUCLEOTIDE SEQUENCE</scope>
    <source>
        <strain evidence="3 4">AArc-m2/3/4</strain>
        <strain evidence="2">AArc-xg1-1</strain>
    </source>
</reference>
<evidence type="ECO:0000313" key="4">
    <source>
        <dbReference type="Proteomes" id="UP001320972"/>
    </source>
</evidence>
<dbReference type="InterPro" id="IPR050312">
    <property type="entry name" value="IolE/XylAMocC-like"/>
</dbReference>
<evidence type="ECO:0000313" key="2">
    <source>
        <dbReference type="EMBL" id="MCU4741352.1"/>
    </source>
</evidence>
<dbReference type="PANTHER" id="PTHR12110">
    <property type="entry name" value="HYDROXYPYRUVATE ISOMERASE"/>
    <property type="match status" value="1"/>
</dbReference>
<keyword evidence="2" id="KW-0413">Isomerase</keyword>
<accession>A0AAP3E1W1</accession>
<dbReference type="SUPFAM" id="SSF51658">
    <property type="entry name" value="Xylose isomerase-like"/>
    <property type="match status" value="1"/>
</dbReference>